<comment type="caution">
    <text evidence="2">The sequence shown here is derived from an EMBL/GenBank/DDBJ whole genome shotgun (WGS) entry which is preliminary data.</text>
</comment>
<dbReference type="EMBL" id="BGPR01000127">
    <property type="protein sequence ID" value="GBL97153.1"/>
    <property type="molecule type" value="Genomic_DNA"/>
</dbReference>
<dbReference type="AlphaFoldDB" id="A0A4Y2BZ21"/>
<dbReference type="Proteomes" id="UP000499080">
    <property type="component" value="Unassembled WGS sequence"/>
</dbReference>
<evidence type="ECO:0000313" key="2">
    <source>
        <dbReference type="EMBL" id="GBL97153.1"/>
    </source>
</evidence>
<name>A0A4Y2BZ21_ARAVE</name>
<gene>
    <name evidence="2" type="ORF">AVEN_144597_1</name>
</gene>
<evidence type="ECO:0000256" key="1">
    <source>
        <dbReference type="SAM" id="MobiDB-lite"/>
    </source>
</evidence>
<evidence type="ECO:0000313" key="3">
    <source>
        <dbReference type="Proteomes" id="UP000499080"/>
    </source>
</evidence>
<feature type="compositionally biased region" description="Polar residues" evidence="1">
    <location>
        <begin position="70"/>
        <end position="85"/>
    </location>
</feature>
<keyword evidence="3" id="KW-1185">Reference proteome</keyword>
<protein>
    <submittedName>
        <fullName evidence="2">Uncharacterized protein</fullName>
    </submittedName>
</protein>
<accession>A0A4Y2BZ21</accession>
<sequence>MFFVAQEPTIFSKDCIAETPIYKTLAEKSWKRKLVIPIIFTSSRQKKNQQGLAPRRPNGLQEPNGPGARSCQNSNHSFSQAQRNNFLHYGESLQPETPKPDNAKIPTRNKMARK</sequence>
<organism evidence="2 3">
    <name type="scientific">Araneus ventricosus</name>
    <name type="common">Orbweaver spider</name>
    <name type="synonym">Epeira ventricosa</name>
    <dbReference type="NCBI Taxonomy" id="182803"/>
    <lineage>
        <taxon>Eukaryota</taxon>
        <taxon>Metazoa</taxon>
        <taxon>Ecdysozoa</taxon>
        <taxon>Arthropoda</taxon>
        <taxon>Chelicerata</taxon>
        <taxon>Arachnida</taxon>
        <taxon>Araneae</taxon>
        <taxon>Araneomorphae</taxon>
        <taxon>Entelegynae</taxon>
        <taxon>Araneoidea</taxon>
        <taxon>Araneidae</taxon>
        <taxon>Araneus</taxon>
    </lineage>
</organism>
<reference evidence="2 3" key="1">
    <citation type="journal article" date="2019" name="Sci. Rep.">
        <title>Orb-weaving spider Araneus ventricosus genome elucidates the spidroin gene catalogue.</title>
        <authorList>
            <person name="Kono N."/>
            <person name="Nakamura H."/>
            <person name="Ohtoshi R."/>
            <person name="Moran D.A.P."/>
            <person name="Shinohara A."/>
            <person name="Yoshida Y."/>
            <person name="Fujiwara M."/>
            <person name="Mori M."/>
            <person name="Tomita M."/>
            <person name="Arakawa K."/>
        </authorList>
    </citation>
    <scope>NUCLEOTIDE SEQUENCE [LARGE SCALE GENOMIC DNA]</scope>
</reference>
<feature type="region of interest" description="Disordered" evidence="1">
    <location>
        <begin position="44"/>
        <end position="114"/>
    </location>
</feature>
<proteinExistence type="predicted"/>